<name>A0AC60PMS7_IXOPE</name>
<keyword evidence="2" id="KW-1185">Reference proteome</keyword>
<dbReference type="Proteomes" id="UP000805193">
    <property type="component" value="Unassembled WGS sequence"/>
</dbReference>
<dbReference type="EMBL" id="JABSTQ010010299">
    <property type="protein sequence ID" value="KAG0421922.1"/>
    <property type="molecule type" value="Genomic_DNA"/>
</dbReference>
<protein>
    <submittedName>
        <fullName evidence="1">Uncharacterized protein</fullName>
    </submittedName>
</protein>
<feature type="non-terminal residue" evidence="1">
    <location>
        <position position="550"/>
    </location>
</feature>
<organism evidence="1 2">
    <name type="scientific">Ixodes persulcatus</name>
    <name type="common">Taiga tick</name>
    <dbReference type="NCBI Taxonomy" id="34615"/>
    <lineage>
        <taxon>Eukaryota</taxon>
        <taxon>Metazoa</taxon>
        <taxon>Ecdysozoa</taxon>
        <taxon>Arthropoda</taxon>
        <taxon>Chelicerata</taxon>
        <taxon>Arachnida</taxon>
        <taxon>Acari</taxon>
        <taxon>Parasitiformes</taxon>
        <taxon>Ixodida</taxon>
        <taxon>Ixodoidea</taxon>
        <taxon>Ixodidae</taxon>
        <taxon>Ixodinae</taxon>
        <taxon>Ixodes</taxon>
    </lineage>
</organism>
<accession>A0AC60PMS7</accession>
<comment type="caution">
    <text evidence="1">The sequence shown here is derived from an EMBL/GenBank/DDBJ whole genome shotgun (WGS) entry which is preliminary data.</text>
</comment>
<evidence type="ECO:0000313" key="1">
    <source>
        <dbReference type="EMBL" id="KAG0421922.1"/>
    </source>
</evidence>
<reference evidence="1 2" key="1">
    <citation type="journal article" date="2020" name="Cell">
        <title>Large-Scale Comparative Analyses of Tick Genomes Elucidate Their Genetic Diversity and Vector Capacities.</title>
        <authorList>
            <consortium name="Tick Genome and Microbiome Consortium (TIGMIC)"/>
            <person name="Jia N."/>
            <person name="Wang J."/>
            <person name="Shi W."/>
            <person name="Du L."/>
            <person name="Sun Y."/>
            <person name="Zhan W."/>
            <person name="Jiang J.F."/>
            <person name="Wang Q."/>
            <person name="Zhang B."/>
            <person name="Ji P."/>
            <person name="Bell-Sakyi L."/>
            <person name="Cui X.M."/>
            <person name="Yuan T.T."/>
            <person name="Jiang B.G."/>
            <person name="Yang W.F."/>
            <person name="Lam T.T."/>
            <person name="Chang Q.C."/>
            <person name="Ding S.J."/>
            <person name="Wang X.J."/>
            <person name="Zhu J.G."/>
            <person name="Ruan X.D."/>
            <person name="Zhao L."/>
            <person name="Wei J.T."/>
            <person name="Ye R.Z."/>
            <person name="Que T.C."/>
            <person name="Du C.H."/>
            <person name="Zhou Y.H."/>
            <person name="Cheng J.X."/>
            <person name="Dai P.F."/>
            <person name="Guo W.B."/>
            <person name="Han X.H."/>
            <person name="Huang E.J."/>
            <person name="Li L.F."/>
            <person name="Wei W."/>
            <person name="Gao Y.C."/>
            <person name="Liu J.Z."/>
            <person name="Shao H.Z."/>
            <person name="Wang X."/>
            <person name="Wang C.C."/>
            <person name="Yang T.C."/>
            <person name="Huo Q.B."/>
            <person name="Li W."/>
            <person name="Chen H.Y."/>
            <person name="Chen S.E."/>
            <person name="Zhou L.G."/>
            <person name="Ni X.B."/>
            <person name="Tian J.H."/>
            <person name="Sheng Y."/>
            <person name="Liu T."/>
            <person name="Pan Y.S."/>
            <person name="Xia L.Y."/>
            <person name="Li J."/>
            <person name="Zhao F."/>
            <person name="Cao W.C."/>
        </authorList>
    </citation>
    <scope>NUCLEOTIDE SEQUENCE [LARGE SCALE GENOMIC DNA]</scope>
    <source>
        <strain evidence="1">Iper-2018</strain>
    </source>
</reference>
<sequence>MLNAKVDVLDGKFNALEARGYSRATRKGDDLWQAAANHDLALVTDPAFPTAIGNSCSWDTTPDLTFFKNVGAVSWHNLNEDLGSDHNILATCISVKCKPLKEFTITDWDQFRKRREERALIQDSSIDLERWVTQLKRDVKSVTKTVQTDLEIDRIDSRLAHLLEAKKALLDRWKGQRLNRRLRKKIAEFNRTTEDHCRSLTRQQWDEVCNSVNGQMRVGGKWNLLKPLLNESNSNSNQSKVIRRVLHEARQPEMEDAILDALTNKYLPIDAAQYGRSARFAAVAIDHKNSIVNSVSFKDSTPSRAEQAAIALALLDDGRSHVYTNARSALDFLTNLNDTANSQARALTLRARKDADPQDGYGEFKYILFTFNEVTKHYEMGTRTFPPPHGELSRSQAITLRMLQTTSYPSLAFFSIIAPDTFESTCPDCWSVSSFDHMLWLCPALREPNQVTEEEWSSAITSSELRHGLGLPVPTWERPAYRLRPGHARVKDAPKVSFFGVPKDEERRKLWEKNLLRADKTSDETSALCELNFELQYVIIDYVHSFTGEE</sequence>
<evidence type="ECO:0000313" key="2">
    <source>
        <dbReference type="Proteomes" id="UP000805193"/>
    </source>
</evidence>
<proteinExistence type="predicted"/>
<gene>
    <name evidence="1" type="ORF">HPB47_002221</name>
</gene>